<keyword evidence="3" id="KW-1003">Cell membrane</keyword>
<comment type="similarity">
    <text evidence="7">Belongs to the binding-protein-dependent transport system permease family.</text>
</comment>
<dbReference type="CDD" id="cd06261">
    <property type="entry name" value="TM_PBP2"/>
    <property type="match status" value="1"/>
</dbReference>
<evidence type="ECO:0000313" key="9">
    <source>
        <dbReference type="EMBL" id="KKB84432.1"/>
    </source>
</evidence>
<dbReference type="PANTHER" id="PTHR43163">
    <property type="entry name" value="DIPEPTIDE TRANSPORT SYSTEM PERMEASE PROTEIN DPPB-RELATED"/>
    <property type="match status" value="1"/>
</dbReference>
<evidence type="ECO:0000313" key="10">
    <source>
        <dbReference type="EMBL" id="SHF60195.1"/>
    </source>
</evidence>
<keyword evidence="11" id="KW-1185">Reference proteome</keyword>
<dbReference type="PANTHER" id="PTHR43163:SF9">
    <property type="entry name" value="ABC TRANSPORTER PERMEASE PROTEIN"/>
    <property type="match status" value="1"/>
</dbReference>
<organism evidence="9 11">
    <name type="scientific">Devosia limi DSM 17137</name>
    <dbReference type="NCBI Taxonomy" id="1121477"/>
    <lineage>
        <taxon>Bacteria</taxon>
        <taxon>Pseudomonadati</taxon>
        <taxon>Pseudomonadota</taxon>
        <taxon>Alphaproteobacteria</taxon>
        <taxon>Hyphomicrobiales</taxon>
        <taxon>Devosiaceae</taxon>
        <taxon>Devosia</taxon>
    </lineage>
</organism>
<keyword evidence="5 7" id="KW-1133">Transmembrane helix</keyword>
<dbReference type="InterPro" id="IPR045621">
    <property type="entry name" value="BPD_transp_1_N"/>
</dbReference>
<evidence type="ECO:0000256" key="5">
    <source>
        <dbReference type="ARBA" id="ARBA00022989"/>
    </source>
</evidence>
<feature type="domain" description="ABC transmembrane type-1" evidence="8">
    <location>
        <begin position="94"/>
        <end position="291"/>
    </location>
</feature>
<comment type="subcellular location">
    <subcellularLocation>
        <location evidence="1 7">Cell membrane</location>
        <topology evidence="1 7">Multi-pass membrane protein</topology>
    </subcellularLocation>
</comment>
<dbReference type="OrthoDB" id="9805855at2"/>
<dbReference type="Gene3D" id="1.10.3720.10">
    <property type="entry name" value="MetI-like"/>
    <property type="match status" value="1"/>
</dbReference>
<keyword evidence="4 7" id="KW-0812">Transmembrane</keyword>
<dbReference type="GO" id="GO:0055085">
    <property type="term" value="P:transmembrane transport"/>
    <property type="evidence" value="ECO:0007669"/>
    <property type="project" value="InterPro"/>
</dbReference>
<dbReference type="InterPro" id="IPR000515">
    <property type="entry name" value="MetI-like"/>
</dbReference>
<evidence type="ECO:0000256" key="4">
    <source>
        <dbReference type="ARBA" id="ARBA00022692"/>
    </source>
</evidence>
<dbReference type="PATRIC" id="fig|1121477.3.peg.3293"/>
<feature type="transmembrane region" description="Helical" evidence="7">
    <location>
        <begin position="272"/>
        <end position="298"/>
    </location>
</feature>
<name>A0A0F5LRY5_9HYPH</name>
<evidence type="ECO:0000313" key="11">
    <source>
        <dbReference type="Proteomes" id="UP000033608"/>
    </source>
</evidence>
<evidence type="ECO:0000256" key="3">
    <source>
        <dbReference type="ARBA" id="ARBA00022475"/>
    </source>
</evidence>
<evidence type="ECO:0000313" key="12">
    <source>
        <dbReference type="Proteomes" id="UP000184533"/>
    </source>
</evidence>
<feature type="transmembrane region" description="Helical" evidence="7">
    <location>
        <begin position="98"/>
        <end position="120"/>
    </location>
</feature>
<evidence type="ECO:0000256" key="1">
    <source>
        <dbReference type="ARBA" id="ARBA00004651"/>
    </source>
</evidence>
<dbReference type="Proteomes" id="UP000184533">
    <property type="component" value="Unassembled WGS sequence"/>
</dbReference>
<dbReference type="PROSITE" id="PS50928">
    <property type="entry name" value="ABC_TM1"/>
    <property type="match status" value="1"/>
</dbReference>
<dbReference type="InterPro" id="IPR035906">
    <property type="entry name" value="MetI-like_sf"/>
</dbReference>
<dbReference type="RefSeq" id="WP_046135315.1">
    <property type="nucleotide sequence ID" value="NZ_FQVC01000010.1"/>
</dbReference>
<evidence type="ECO:0000256" key="7">
    <source>
        <dbReference type="RuleBase" id="RU363032"/>
    </source>
</evidence>
<keyword evidence="2 7" id="KW-0813">Transport</keyword>
<feature type="transmembrane region" description="Helical" evidence="7">
    <location>
        <begin position="227"/>
        <end position="252"/>
    </location>
</feature>
<keyword evidence="6 7" id="KW-0472">Membrane</keyword>
<dbReference type="Pfam" id="PF19300">
    <property type="entry name" value="BPD_transp_1_N"/>
    <property type="match status" value="1"/>
</dbReference>
<accession>A0A0F5LRY5</accession>
<dbReference type="EMBL" id="LAJF01000076">
    <property type="protein sequence ID" value="KKB84432.1"/>
    <property type="molecule type" value="Genomic_DNA"/>
</dbReference>
<dbReference type="STRING" id="1121477.SAMN02745223_03074"/>
<feature type="transmembrane region" description="Helical" evidence="7">
    <location>
        <begin position="172"/>
        <end position="191"/>
    </location>
</feature>
<proteinExistence type="inferred from homology"/>
<sequence>MLQFILRRTLSGALSLAVLITLIFFFARLSGNPTDLYLPQDVSEVVRNQIAEERGFNEPVLTQFGKFLSDLSRGDLGQSLRFARPAIDVVTEAMPTTLTLAALAIPIATVLALIIGSLAAMRPDGVFDRIATGTSLAASALPDFWLAIVGILVFAVSLRWLPTSGMGTPLHWVLPVAILVFRPLGILVQVFRTSMISVLSADYIRAAQAKGVRQTTIVMRHALPNAIIPMLMVVAYQSAGILNGAIVIEVIFGLPGVGRLMLDSIVFRDFNLLQAVVVVTAVAIFAVTALADVLHALIDPRINHG</sequence>
<evidence type="ECO:0000256" key="6">
    <source>
        <dbReference type="ARBA" id="ARBA00023136"/>
    </source>
</evidence>
<feature type="transmembrane region" description="Helical" evidence="7">
    <location>
        <begin position="12"/>
        <end position="29"/>
    </location>
</feature>
<reference evidence="9 11" key="1">
    <citation type="submission" date="2015-03" db="EMBL/GenBank/DDBJ databases">
        <authorList>
            <person name="Hassan Y.I."/>
            <person name="Lepp D."/>
            <person name="Zhou T."/>
        </authorList>
    </citation>
    <scope>NUCLEOTIDE SEQUENCE [LARGE SCALE GENOMIC DNA]</scope>
    <source>
        <strain evidence="9 11">DSM 17137</strain>
    </source>
</reference>
<evidence type="ECO:0000256" key="2">
    <source>
        <dbReference type="ARBA" id="ARBA00022448"/>
    </source>
</evidence>
<dbReference type="SUPFAM" id="SSF161098">
    <property type="entry name" value="MetI-like"/>
    <property type="match status" value="1"/>
</dbReference>
<dbReference type="Pfam" id="PF00528">
    <property type="entry name" value="BPD_transp_1"/>
    <property type="match status" value="1"/>
</dbReference>
<evidence type="ECO:0000259" key="8">
    <source>
        <dbReference type="PROSITE" id="PS50928"/>
    </source>
</evidence>
<dbReference type="AlphaFoldDB" id="A0A0F5LRY5"/>
<dbReference type="GO" id="GO:0005886">
    <property type="term" value="C:plasma membrane"/>
    <property type="evidence" value="ECO:0007669"/>
    <property type="project" value="UniProtKB-SubCell"/>
</dbReference>
<reference evidence="10 12" key="2">
    <citation type="submission" date="2016-11" db="EMBL/GenBank/DDBJ databases">
        <authorList>
            <person name="Jaros S."/>
            <person name="Januszkiewicz K."/>
            <person name="Wedrychowicz H."/>
        </authorList>
    </citation>
    <scope>NUCLEOTIDE SEQUENCE [LARGE SCALE GENOMIC DNA]</scope>
    <source>
        <strain evidence="10 12">DSM 17137</strain>
    </source>
</reference>
<dbReference type="EMBL" id="FQVC01000010">
    <property type="protein sequence ID" value="SHF60195.1"/>
    <property type="molecule type" value="Genomic_DNA"/>
</dbReference>
<gene>
    <name evidence="10" type="ORF">SAMN02745223_03074</name>
    <name evidence="9" type="ORF">VW29_10805</name>
</gene>
<protein>
    <submittedName>
        <fullName evidence="9">ABC transporter permease</fullName>
    </submittedName>
    <submittedName>
        <fullName evidence="10">Peptide/nickel transport system permease protein</fullName>
    </submittedName>
</protein>
<dbReference type="Proteomes" id="UP000033608">
    <property type="component" value="Unassembled WGS sequence"/>
</dbReference>
<feature type="transmembrane region" description="Helical" evidence="7">
    <location>
        <begin position="141"/>
        <end position="160"/>
    </location>
</feature>